<proteinExistence type="predicted"/>
<evidence type="ECO:0000313" key="3">
    <source>
        <dbReference type="Proteomes" id="UP000623467"/>
    </source>
</evidence>
<keyword evidence="3" id="KW-1185">Reference proteome</keyword>
<accession>A0A8H6WSR8</accession>
<sequence>MRILIKNKSRPRRREETAGHQWTKRWEGESFRSGGHRDSPTSTPGTEQSSFLAPNPHSAGRGVLLWRSHRRAAVLSRPHQLKQRWEGRLLSRCWTTR</sequence>
<dbReference type="Proteomes" id="UP000623467">
    <property type="component" value="Unassembled WGS sequence"/>
</dbReference>
<dbReference type="EMBL" id="JACAZH010000081">
    <property type="protein sequence ID" value="KAF7328306.1"/>
    <property type="molecule type" value="Genomic_DNA"/>
</dbReference>
<comment type="caution">
    <text evidence="2">The sequence shown here is derived from an EMBL/GenBank/DDBJ whole genome shotgun (WGS) entry which is preliminary data.</text>
</comment>
<evidence type="ECO:0000256" key="1">
    <source>
        <dbReference type="SAM" id="MobiDB-lite"/>
    </source>
</evidence>
<feature type="compositionally biased region" description="Basic and acidic residues" evidence="1">
    <location>
        <begin position="13"/>
        <end position="39"/>
    </location>
</feature>
<feature type="region of interest" description="Disordered" evidence="1">
    <location>
        <begin position="1"/>
        <end position="58"/>
    </location>
</feature>
<feature type="compositionally biased region" description="Polar residues" evidence="1">
    <location>
        <begin position="40"/>
        <end position="52"/>
    </location>
</feature>
<reference evidence="2" key="1">
    <citation type="submission" date="2020-05" db="EMBL/GenBank/DDBJ databases">
        <title>Mycena genomes resolve the evolution of fungal bioluminescence.</title>
        <authorList>
            <person name="Tsai I.J."/>
        </authorList>
    </citation>
    <scope>NUCLEOTIDE SEQUENCE</scope>
    <source>
        <strain evidence="2">160909Yilan</strain>
    </source>
</reference>
<feature type="compositionally biased region" description="Basic residues" evidence="1">
    <location>
        <begin position="1"/>
        <end position="12"/>
    </location>
</feature>
<gene>
    <name evidence="2" type="ORF">MSAN_02485300</name>
</gene>
<organism evidence="2 3">
    <name type="scientific">Mycena sanguinolenta</name>
    <dbReference type="NCBI Taxonomy" id="230812"/>
    <lineage>
        <taxon>Eukaryota</taxon>
        <taxon>Fungi</taxon>
        <taxon>Dikarya</taxon>
        <taxon>Basidiomycota</taxon>
        <taxon>Agaricomycotina</taxon>
        <taxon>Agaricomycetes</taxon>
        <taxon>Agaricomycetidae</taxon>
        <taxon>Agaricales</taxon>
        <taxon>Marasmiineae</taxon>
        <taxon>Mycenaceae</taxon>
        <taxon>Mycena</taxon>
    </lineage>
</organism>
<evidence type="ECO:0000313" key="2">
    <source>
        <dbReference type="EMBL" id="KAF7328306.1"/>
    </source>
</evidence>
<dbReference type="AlphaFoldDB" id="A0A8H6WSR8"/>
<protein>
    <submittedName>
        <fullName evidence="2">Uncharacterized protein</fullName>
    </submittedName>
</protein>
<name>A0A8H6WSR8_9AGAR</name>